<organism evidence="1">
    <name type="scientific">Anguilla anguilla</name>
    <name type="common">European freshwater eel</name>
    <name type="synonym">Muraena anguilla</name>
    <dbReference type="NCBI Taxonomy" id="7936"/>
    <lineage>
        <taxon>Eukaryota</taxon>
        <taxon>Metazoa</taxon>
        <taxon>Chordata</taxon>
        <taxon>Craniata</taxon>
        <taxon>Vertebrata</taxon>
        <taxon>Euteleostomi</taxon>
        <taxon>Actinopterygii</taxon>
        <taxon>Neopterygii</taxon>
        <taxon>Teleostei</taxon>
        <taxon>Anguilliformes</taxon>
        <taxon>Anguillidae</taxon>
        <taxon>Anguilla</taxon>
    </lineage>
</organism>
<reference evidence="1" key="2">
    <citation type="journal article" date="2015" name="Fish Shellfish Immunol.">
        <title>Early steps in the European eel (Anguilla anguilla)-Vibrio vulnificus interaction in the gills: Role of the RtxA13 toxin.</title>
        <authorList>
            <person name="Callol A."/>
            <person name="Pajuelo D."/>
            <person name="Ebbesson L."/>
            <person name="Teles M."/>
            <person name="MacKenzie S."/>
            <person name="Amaro C."/>
        </authorList>
    </citation>
    <scope>NUCLEOTIDE SEQUENCE</scope>
</reference>
<dbReference type="AlphaFoldDB" id="A0A0E9PBB0"/>
<accession>A0A0E9PBB0</accession>
<reference evidence="1" key="1">
    <citation type="submission" date="2014-11" db="EMBL/GenBank/DDBJ databases">
        <authorList>
            <person name="Amaro Gonzalez C."/>
        </authorList>
    </citation>
    <scope>NUCLEOTIDE SEQUENCE</scope>
</reference>
<name>A0A0E9PBB0_ANGAN</name>
<sequence>MGSCAHLPVSMVLVGFYDGKDIWCVISMSPTKDSQFNRFSINLIIVTSTPHR</sequence>
<evidence type="ECO:0000313" key="1">
    <source>
        <dbReference type="EMBL" id="JAH01956.1"/>
    </source>
</evidence>
<dbReference type="EMBL" id="GBXM01106621">
    <property type="protein sequence ID" value="JAH01956.1"/>
    <property type="molecule type" value="Transcribed_RNA"/>
</dbReference>
<protein>
    <submittedName>
        <fullName evidence="1">Uncharacterized protein</fullName>
    </submittedName>
</protein>
<proteinExistence type="predicted"/>